<feature type="signal peptide" evidence="7">
    <location>
        <begin position="1"/>
        <end position="30"/>
    </location>
</feature>
<dbReference type="InterPro" id="IPR038142">
    <property type="entry name" value="Cytochrome_P460_sp"/>
</dbReference>
<dbReference type="InterPro" id="IPR032033">
    <property type="entry name" value="Cytochrome_P460"/>
</dbReference>
<dbReference type="SUPFAM" id="SSF46626">
    <property type="entry name" value="Cytochrome c"/>
    <property type="match status" value="1"/>
</dbReference>
<evidence type="ECO:0000256" key="6">
    <source>
        <dbReference type="PROSITE-ProRule" id="PRU00433"/>
    </source>
</evidence>
<dbReference type="InterPro" id="IPR050597">
    <property type="entry name" value="Cytochrome_c_Oxidase_Subunit"/>
</dbReference>
<dbReference type="InterPro" id="IPR036909">
    <property type="entry name" value="Cyt_c-like_dom_sf"/>
</dbReference>
<keyword evidence="10" id="KW-1185">Reference proteome</keyword>
<dbReference type="InterPro" id="IPR009056">
    <property type="entry name" value="Cyt_c-like_dom"/>
</dbReference>
<keyword evidence="2 6" id="KW-0349">Heme</keyword>
<keyword evidence="5 6" id="KW-0408">Iron</keyword>
<gene>
    <name evidence="9" type="ORF">QWJ38_19360</name>
</gene>
<dbReference type="Pfam" id="PF00034">
    <property type="entry name" value="Cytochrom_C"/>
    <property type="match status" value="1"/>
</dbReference>
<evidence type="ECO:0000256" key="2">
    <source>
        <dbReference type="ARBA" id="ARBA00022617"/>
    </source>
</evidence>
<reference evidence="9 10" key="1">
    <citation type="submission" date="2023-06" db="EMBL/GenBank/DDBJ databases">
        <title>Pelomonas sp. PFR6 16S ribosomal RNA gene Genome sequencing and assembly.</title>
        <authorList>
            <person name="Woo H."/>
        </authorList>
    </citation>
    <scope>NUCLEOTIDE SEQUENCE [LARGE SCALE GENOMIC DNA]</scope>
    <source>
        <strain evidence="9 10">PFR6</strain>
    </source>
</reference>
<evidence type="ECO:0000256" key="5">
    <source>
        <dbReference type="ARBA" id="ARBA00023004"/>
    </source>
</evidence>
<keyword evidence="7" id="KW-0732">Signal</keyword>
<dbReference type="Proteomes" id="UP001228044">
    <property type="component" value="Unassembled WGS sequence"/>
</dbReference>
<evidence type="ECO:0000259" key="8">
    <source>
        <dbReference type="PROSITE" id="PS51007"/>
    </source>
</evidence>
<dbReference type="RefSeq" id="WP_290360757.1">
    <property type="nucleotide sequence ID" value="NZ_JAUHHC010000005.1"/>
</dbReference>
<dbReference type="PROSITE" id="PS51007">
    <property type="entry name" value="CYTC"/>
    <property type="match status" value="1"/>
</dbReference>
<dbReference type="CDD" id="cd20716">
    <property type="entry name" value="cyt_P460_fam"/>
    <property type="match status" value="1"/>
</dbReference>
<dbReference type="EMBL" id="JAUHHC010000005">
    <property type="protein sequence ID" value="MDN3922454.1"/>
    <property type="molecule type" value="Genomic_DNA"/>
</dbReference>
<name>A0ABT8DYC8_9BURK</name>
<proteinExistence type="predicted"/>
<keyword evidence="3 6" id="KW-0479">Metal-binding</keyword>
<keyword evidence="1" id="KW-0813">Transport</keyword>
<accession>A0ABT8DYC8</accession>
<comment type="caution">
    <text evidence="9">The sequence shown here is derived from an EMBL/GenBank/DDBJ whole genome shotgun (WGS) entry which is preliminary data.</text>
</comment>
<keyword evidence="4" id="KW-0249">Electron transport</keyword>
<dbReference type="PANTHER" id="PTHR33751:SF9">
    <property type="entry name" value="CYTOCHROME C4"/>
    <property type="match status" value="1"/>
</dbReference>
<protein>
    <submittedName>
        <fullName evidence="9">Cytochrome P460 family protein</fullName>
    </submittedName>
</protein>
<dbReference type="Gene3D" id="3.50.70.20">
    <property type="entry name" value="Cytochrome P460"/>
    <property type="match status" value="1"/>
</dbReference>
<feature type="domain" description="Cytochrome c" evidence="8">
    <location>
        <begin position="31"/>
        <end position="110"/>
    </location>
</feature>
<evidence type="ECO:0000256" key="3">
    <source>
        <dbReference type="ARBA" id="ARBA00022723"/>
    </source>
</evidence>
<evidence type="ECO:0000256" key="7">
    <source>
        <dbReference type="SAM" id="SignalP"/>
    </source>
</evidence>
<evidence type="ECO:0000313" key="9">
    <source>
        <dbReference type="EMBL" id="MDN3922454.1"/>
    </source>
</evidence>
<evidence type="ECO:0000256" key="1">
    <source>
        <dbReference type="ARBA" id="ARBA00022448"/>
    </source>
</evidence>
<dbReference type="Pfam" id="PF16694">
    <property type="entry name" value="Cytochrome_P460"/>
    <property type="match status" value="1"/>
</dbReference>
<dbReference type="PANTHER" id="PTHR33751">
    <property type="entry name" value="CBB3-TYPE CYTOCHROME C OXIDASE SUBUNIT FIXP"/>
    <property type="match status" value="1"/>
</dbReference>
<feature type="chain" id="PRO_5045251373" evidence="7">
    <location>
        <begin position="31"/>
        <end position="276"/>
    </location>
</feature>
<evidence type="ECO:0000313" key="10">
    <source>
        <dbReference type="Proteomes" id="UP001228044"/>
    </source>
</evidence>
<evidence type="ECO:0000256" key="4">
    <source>
        <dbReference type="ARBA" id="ARBA00022982"/>
    </source>
</evidence>
<organism evidence="9 10">
    <name type="scientific">Roseateles violae</name>
    <dbReference type="NCBI Taxonomy" id="3058042"/>
    <lineage>
        <taxon>Bacteria</taxon>
        <taxon>Pseudomonadati</taxon>
        <taxon>Pseudomonadota</taxon>
        <taxon>Betaproteobacteria</taxon>
        <taxon>Burkholderiales</taxon>
        <taxon>Sphaerotilaceae</taxon>
        <taxon>Roseateles</taxon>
    </lineage>
</organism>
<sequence>MNRKQGIVLIARTSTLLMFVAALAPQAALAQDLAAGKARAETVCAACHGANGVSVSDTIPNLAGQKSAYLASQLRALKEGTRKNALMNAIAAQLGAEDIVNVAAHFASLPGAGQSTAKSDFLPTLAKTSASLPEAYPNGFTMYQTVNRADINQVRYLYANAVALQAAREGRPLPDGSILVLEQHAAKLGADRKPVVGADGFYERDKLVAYAVMGRAAGWGKDIPELLRNEDWNYAVYTPEKKARPGVNQAECLACHKPLDKASFAFSLPALQAKAR</sequence>
<dbReference type="Gene3D" id="1.10.760.10">
    <property type="entry name" value="Cytochrome c-like domain"/>
    <property type="match status" value="1"/>
</dbReference>